<evidence type="ECO:0000259" key="2">
    <source>
        <dbReference type="Pfam" id="PF14529"/>
    </source>
</evidence>
<keyword evidence="4" id="KW-1185">Reference proteome</keyword>
<gene>
    <name evidence="3" type="ORF">Hypma_012319</name>
</gene>
<feature type="compositionally biased region" description="Low complexity" evidence="1">
    <location>
        <begin position="11"/>
        <end position="22"/>
    </location>
</feature>
<evidence type="ECO:0000256" key="1">
    <source>
        <dbReference type="SAM" id="MobiDB-lite"/>
    </source>
</evidence>
<dbReference type="InterPro" id="IPR036691">
    <property type="entry name" value="Endo/exonu/phosph_ase_sf"/>
</dbReference>
<dbReference type="InParanoid" id="A0A369JF31"/>
<feature type="region of interest" description="Disordered" evidence="1">
    <location>
        <begin position="514"/>
        <end position="552"/>
    </location>
</feature>
<evidence type="ECO:0000313" key="3">
    <source>
        <dbReference type="EMBL" id="RDB20759.1"/>
    </source>
</evidence>
<dbReference type="GO" id="GO:0003824">
    <property type="term" value="F:catalytic activity"/>
    <property type="evidence" value="ECO:0007669"/>
    <property type="project" value="InterPro"/>
</dbReference>
<dbReference type="Proteomes" id="UP000076154">
    <property type="component" value="Unassembled WGS sequence"/>
</dbReference>
<dbReference type="Gene3D" id="3.60.10.10">
    <property type="entry name" value="Endonuclease/exonuclease/phosphatase"/>
    <property type="match status" value="1"/>
</dbReference>
<dbReference type="AlphaFoldDB" id="A0A369JF31"/>
<dbReference type="SUPFAM" id="SSF56219">
    <property type="entry name" value="DNase I-like"/>
    <property type="match status" value="1"/>
</dbReference>
<evidence type="ECO:0000313" key="4">
    <source>
        <dbReference type="Proteomes" id="UP000076154"/>
    </source>
</evidence>
<organism evidence="3 4">
    <name type="scientific">Hypsizygus marmoreus</name>
    <name type="common">White beech mushroom</name>
    <name type="synonym">Agaricus marmoreus</name>
    <dbReference type="NCBI Taxonomy" id="39966"/>
    <lineage>
        <taxon>Eukaryota</taxon>
        <taxon>Fungi</taxon>
        <taxon>Dikarya</taxon>
        <taxon>Basidiomycota</taxon>
        <taxon>Agaricomycotina</taxon>
        <taxon>Agaricomycetes</taxon>
        <taxon>Agaricomycetidae</taxon>
        <taxon>Agaricales</taxon>
        <taxon>Tricholomatineae</taxon>
        <taxon>Lyophyllaceae</taxon>
        <taxon>Hypsizygus</taxon>
    </lineage>
</organism>
<sequence>MLPTPPGSGPGSSPTNPSNPKVIPKKKPVIGQKARQDLYQATLQQTIAAKAASASTFNDDQGNPAARTTRSSSNNGAMSDNGWPPHDIYGVEMGRSYLESKLLMVPAGAPITLDHLAYALHQTAALLGVSRPAVSAIRAIAYLLDELKEQEREEAFSKTVNVQFEQVVKEMKTFTGSIADEIKELADKKITELTSTAVSAPRVNPRVRAKEGIRARQFLFDLPLSSLLRNLPQAELVAKLNNAIDSETATDEGTNWLREENNAWAFRAELDIPDDFKRRSYAAIAFYVPISFRPEILAHMQEFYEVNNLSAKEVLKARWAKPENRRQPTQTTAHLILTFADQDLSNNAMVHGLVFCSKKVSVAKCKKEPLRCLKCHGWNHIAAECTKENDTCGTCGGGHRTSACSNKGVRFCVSCNSNRHASWNRECPTFVRKCMDFDQRNPENNLPYYPSTESWTWESAPPAGPTLSTPVTLADIPMSKPRGSQKLYQSQLHFDRAQVSECLDHPFQRATWVRGQSGTGKSVKTGEPSVQEDNQTPLQFPDSPTPEVPPSMAEPKQLRIFQINLGKSKVAQHELMNSMNIGKRYDIILIQESYVTPSGDCPTPFQFWPIFPASRRGGESIIRSVIWVHVCIQTSTWKELHSLHWRLTILNMYNDCSHPRTLTTINRFLSQNRNTICNSETDHVLWCGDFNCHDPLWDNESDTRLFTAKAKEDAKVLIDLVAEWDMEMVLPHGVPTLIHKVTKKYSWPDNVFCSRLTKNLITRCEVIEREQPVSTDHLPIVTVIDLPLTTTEQPESWDF</sequence>
<accession>A0A369JF31</accession>
<comment type="caution">
    <text evidence="3">The sequence shown here is derived from an EMBL/GenBank/DDBJ whole genome shotgun (WGS) entry which is preliminary data.</text>
</comment>
<dbReference type="OrthoDB" id="4230923at2759"/>
<dbReference type="Pfam" id="PF14529">
    <property type="entry name" value="Exo_endo_phos_2"/>
    <property type="match status" value="1"/>
</dbReference>
<proteinExistence type="predicted"/>
<feature type="compositionally biased region" description="Polar residues" evidence="1">
    <location>
        <begin position="53"/>
        <end position="78"/>
    </location>
</feature>
<name>A0A369JF31_HYPMA</name>
<protein>
    <recommendedName>
        <fullName evidence="2">Endonuclease/exonuclease/phosphatase domain-containing protein</fullName>
    </recommendedName>
</protein>
<dbReference type="EMBL" id="LUEZ02000058">
    <property type="protein sequence ID" value="RDB20759.1"/>
    <property type="molecule type" value="Genomic_DNA"/>
</dbReference>
<feature type="region of interest" description="Disordered" evidence="1">
    <location>
        <begin position="1"/>
        <end position="36"/>
    </location>
</feature>
<feature type="domain" description="Endonuclease/exonuclease/phosphatase" evidence="2">
    <location>
        <begin position="648"/>
        <end position="781"/>
    </location>
</feature>
<dbReference type="InterPro" id="IPR005135">
    <property type="entry name" value="Endo/exonuclease/phosphatase"/>
</dbReference>
<reference evidence="3" key="1">
    <citation type="submission" date="2018-04" db="EMBL/GenBank/DDBJ databases">
        <title>Whole genome sequencing of Hypsizygus marmoreus.</title>
        <authorList>
            <person name="Choi I.-G."/>
            <person name="Min B."/>
            <person name="Kim J.-G."/>
            <person name="Kim S."/>
            <person name="Oh Y.-L."/>
            <person name="Kong W.-S."/>
            <person name="Park H."/>
            <person name="Jeong J."/>
            <person name="Song E.-S."/>
        </authorList>
    </citation>
    <scope>NUCLEOTIDE SEQUENCE [LARGE SCALE GENOMIC DNA]</scope>
    <source>
        <strain evidence="3">51987-8</strain>
    </source>
</reference>
<feature type="region of interest" description="Disordered" evidence="1">
    <location>
        <begin position="53"/>
        <end position="84"/>
    </location>
</feature>